<dbReference type="AlphaFoldDB" id="A0A0A9HRS5"/>
<reference evidence="1" key="2">
    <citation type="journal article" date="2015" name="Data Brief">
        <title>Shoot transcriptome of the giant reed, Arundo donax.</title>
        <authorList>
            <person name="Barrero R.A."/>
            <person name="Guerrero F.D."/>
            <person name="Moolhuijzen P."/>
            <person name="Goolsby J.A."/>
            <person name="Tidwell J."/>
            <person name="Bellgard S.E."/>
            <person name="Bellgard M.I."/>
        </authorList>
    </citation>
    <scope>NUCLEOTIDE SEQUENCE</scope>
    <source>
        <tissue evidence="1">Shoot tissue taken approximately 20 cm above the soil surface</tissue>
    </source>
</reference>
<protein>
    <submittedName>
        <fullName evidence="1">Uncharacterized protein</fullName>
    </submittedName>
</protein>
<evidence type="ECO:0000313" key="1">
    <source>
        <dbReference type="EMBL" id="JAE38529.1"/>
    </source>
</evidence>
<accession>A0A0A9HRS5</accession>
<dbReference type="EMBL" id="GBRH01159367">
    <property type="protein sequence ID" value="JAE38529.1"/>
    <property type="molecule type" value="Transcribed_RNA"/>
</dbReference>
<proteinExistence type="predicted"/>
<reference evidence="1" key="1">
    <citation type="submission" date="2014-09" db="EMBL/GenBank/DDBJ databases">
        <authorList>
            <person name="Magalhaes I.L.F."/>
            <person name="Oliveira U."/>
            <person name="Santos F.R."/>
            <person name="Vidigal T.H.D.A."/>
            <person name="Brescovit A.D."/>
            <person name="Santos A.J."/>
        </authorList>
    </citation>
    <scope>NUCLEOTIDE SEQUENCE</scope>
    <source>
        <tissue evidence="1">Shoot tissue taken approximately 20 cm above the soil surface</tissue>
    </source>
</reference>
<sequence length="31" mass="3235">MVVLAVLTLTSSGAISDQPLRLPPFFAFVSG</sequence>
<name>A0A0A9HRS5_ARUDO</name>
<organism evidence="1">
    <name type="scientific">Arundo donax</name>
    <name type="common">Giant reed</name>
    <name type="synonym">Donax arundinaceus</name>
    <dbReference type="NCBI Taxonomy" id="35708"/>
    <lineage>
        <taxon>Eukaryota</taxon>
        <taxon>Viridiplantae</taxon>
        <taxon>Streptophyta</taxon>
        <taxon>Embryophyta</taxon>
        <taxon>Tracheophyta</taxon>
        <taxon>Spermatophyta</taxon>
        <taxon>Magnoliopsida</taxon>
        <taxon>Liliopsida</taxon>
        <taxon>Poales</taxon>
        <taxon>Poaceae</taxon>
        <taxon>PACMAD clade</taxon>
        <taxon>Arundinoideae</taxon>
        <taxon>Arundineae</taxon>
        <taxon>Arundo</taxon>
    </lineage>
</organism>